<feature type="region of interest" description="Disordered" evidence="5">
    <location>
        <begin position="574"/>
        <end position="594"/>
    </location>
</feature>
<keyword evidence="4" id="KW-0067">ATP-binding</keyword>
<feature type="region of interest" description="Disordered" evidence="5">
    <location>
        <begin position="525"/>
        <end position="562"/>
    </location>
</feature>
<dbReference type="Pfam" id="PF13482">
    <property type="entry name" value="RNase_H_2"/>
    <property type="match status" value="1"/>
</dbReference>
<keyword evidence="1" id="KW-0547">Nucleotide-binding</keyword>
<reference evidence="9" key="1">
    <citation type="submission" date="2015-12" db="EMBL/GenBank/DDBJ databases">
        <authorList>
            <person name="Shamseldin A."/>
            <person name="Moawad H."/>
            <person name="Abd El-Rahim W.M."/>
            <person name="Sadowsky M.J."/>
        </authorList>
    </citation>
    <scope>NUCLEOTIDE SEQUENCE [LARGE SCALE GENOMIC DNA]</scope>
    <source>
        <strain evidence="9">JAM AC0309</strain>
    </source>
</reference>
<dbReference type="OrthoDB" id="9757917at2"/>
<feature type="compositionally biased region" description="Low complexity" evidence="5">
    <location>
        <begin position="544"/>
        <end position="562"/>
    </location>
</feature>
<dbReference type="InterPro" id="IPR047187">
    <property type="entry name" value="SF1_C_Upf1"/>
</dbReference>
<dbReference type="Pfam" id="PF13087">
    <property type="entry name" value="AAA_12"/>
    <property type="match status" value="1"/>
</dbReference>
<dbReference type="PANTHER" id="PTHR43788:SF8">
    <property type="entry name" value="DNA-BINDING PROTEIN SMUBP-2"/>
    <property type="match status" value="1"/>
</dbReference>
<feature type="compositionally biased region" description="Gly residues" evidence="5">
    <location>
        <begin position="527"/>
        <end position="543"/>
    </location>
</feature>
<dbReference type="InterPro" id="IPR027417">
    <property type="entry name" value="P-loop_NTPase"/>
</dbReference>
<dbReference type="InterPro" id="IPR041679">
    <property type="entry name" value="DNA2/NAM7-like_C"/>
</dbReference>
<feature type="domain" description="DNA2/NAM7 helicase-like C-terminal" evidence="6">
    <location>
        <begin position="1010"/>
        <end position="1190"/>
    </location>
</feature>
<accession>A0A0U5B9V5</accession>
<keyword evidence="3" id="KW-0347">Helicase</keyword>
<dbReference type="EMBL" id="AP017315">
    <property type="protein sequence ID" value="BAU32596.1"/>
    <property type="molecule type" value="Genomic_DNA"/>
</dbReference>
<sequence>MYLIDHGDGSQLLVTSASDLNAAAECEFGFARRVDALLGRIEAPDEPLDAMNERTIVMGHAHEARLIEAYRAAGSLIEIDRPARGIDGMLAAQQATLDALHARTDMVVQATFFDPEHGPDVTPGMGLGFVGYADFLEHRGDGVYRVLDSKLARRAKVTALMQLAAYAEQLERLGIPVDSETGLILGDDELSIHRLDDIAPVHRRQRDRMHALLRDRARASDVVTWRAPGLSHCGKCVWCADSIASHGDVWQTYGLRGGQWQKLADAGITTMNDLVTHTAAVAGIPQRTLDGLRAQAALQLRADAGDPVPPVELIDASALDSLPAPNPGDLFFDFEGDPLYTEEGAGWWGIDYLFGVTDRDDAFTAYWAHTFADERAALIAFLDDVDRRLAEHPDLHIYHYAPYEKTHLRLLAARHGIGEDTVDRLLRDGVLVDLYAVVKRALRIGSTSYSIKKLEPLYWPESRLGSAVTAGDDSVAEYVRARELRLGGETHEAQQILDDIADYNRIDCVSTRKLEQWLRAYPRGRGVDSGGAGGDGSGDGDAGAGADPDAAGPDSAGADAPGAVDDRIIETSPLHDDLTRLAANPDGSPALEPDRTAEQRLYAYAAAAIDYHRREHKTYWWAHFDRLSSPLDEWADTRDVFIVDPDQPVTQTDWGMTGRQRSLRRQLRMHGQWAPGSRPSIGGQGGPFAVYEHPAPLPLNPRDPLSRPARGITLDAAGDDWVAITETLATDPYTGRPVDEYRDLPAALTPAKPPPAGKQVDAIHEWGARLAITHPELPRDAVVDLLLRRPPRTRGDVGLAAVTADEHGEPDRIRAVADSLLALDHSYLAVQGPPGTGKTYLGSRVIARLVAEHGWRVGVVAQGHATVEHVLDAVVSAGLDGAHVAKAPKTGADPAQYATAEWTVLGRADQLAAWTAEQPRGYVIGGTAWDFANPARVERDSLDLLVIDEAGQYSLAATIAASVSARNLLLLGDPQQLPQVSQGTHPEPIDGSALGYLTDGHDVLPADYGYFLAETRRVHPALAAHVSDLSYEGQLHAHPSAARRHLDGIAPGIHAHPVTHHGNATESAEEAAAVVALVDRAIGRPWTDPTDGPVARGDAPRSRPLTAADIIVVTPYNAHVHAVRDALDAAGHTDTRAGTVDKFQGQEAVIAIVTLAASSAADAPRGLDFLLNRNRLNVAISRAQWAAHIVHSPAIADHLPHTPAGLAELSAFLRLID</sequence>
<protein>
    <submittedName>
        <fullName evidence="8">Uncharacterized protein</fullName>
    </submittedName>
</protein>
<gene>
    <name evidence="8" type="ORF">MalAC0309_1748</name>
</gene>
<evidence type="ECO:0000313" key="8">
    <source>
        <dbReference type="EMBL" id="BAU32596.1"/>
    </source>
</evidence>
<reference evidence="8 9" key="2">
    <citation type="submission" date="2016-01" db="EMBL/GenBank/DDBJ databases">
        <title>Microcella alkaliphila JAM AC0309 whole genome shotgun sequence.</title>
        <authorList>
            <person name="Kurata A."/>
            <person name="Hirose Y."/>
            <person name="Kishimoto N."/>
            <person name="Kobayashi T."/>
        </authorList>
    </citation>
    <scope>NUCLEOTIDE SEQUENCE [LARGE SCALE GENOMIC DNA]</scope>
    <source>
        <strain evidence="8 9">JAM AC0309</strain>
    </source>
</reference>
<dbReference type="GO" id="GO:0016787">
    <property type="term" value="F:hydrolase activity"/>
    <property type="evidence" value="ECO:0007669"/>
    <property type="project" value="UniProtKB-KW"/>
</dbReference>
<evidence type="ECO:0000256" key="5">
    <source>
        <dbReference type="SAM" id="MobiDB-lite"/>
    </source>
</evidence>
<dbReference type="Pfam" id="PF13604">
    <property type="entry name" value="AAA_30"/>
    <property type="match status" value="1"/>
</dbReference>
<dbReference type="CDD" id="cd17934">
    <property type="entry name" value="DEXXQc_Upf1-like"/>
    <property type="match status" value="1"/>
</dbReference>
<dbReference type="PANTHER" id="PTHR43788">
    <property type="entry name" value="DNA2/NAM7 HELICASE FAMILY MEMBER"/>
    <property type="match status" value="1"/>
</dbReference>
<feature type="domain" description="YprB ribonuclease H-like" evidence="7">
    <location>
        <begin position="330"/>
        <end position="518"/>
    </location>
</feature>
<dbReference type="Proteomes" id="UP000218965">
    <property type="component" value="Chromosome"/>
</dbReference>
<dbReference type="RefSeq" id="WP_096421898.1">
    <property type="nucleotide sequence ID" value="NZ_AP017315.1"/>
</dbReference>
<dbReference type="NCBIfam" id="TIGR03491">
    <property type="entry name" value="TM0106 family RecB-like putative nuclease"/>
    <property type="match status" value="1"/>
</dbReference>
<name>A0A0U5B9V5_9MICO</name>
<dbReference type="InterPro" id="IPR019993">
    <property type="entry name" value="RecB_nuclease_TM0106_put"/>
</dbReference>
<keyword evidence="2" id="KW-0378">Hydrolase</keyword>
<dbReference type="GO" id="GO:0043139">
    <property type="term" value="F:5'-3' DNA helicase activity"/>
    <property type="evidence" value="ECO:0007669"/>
    <property type="project" value="TreeGrafter"/>
</dbReference>
<organism evidence="8 9">
    <name type="scientific">Microcella alkaliphila</name>
    <dbReference type="NCBI Taxonomy" id="279828"/>
    <lineage>
        <taxon>Bacteria</taxon>
        <taxon>Bacillati</taxon>
        <taxon>Actinomycetota</taxon>
        <taxon>Actinomycetes</taxon>
        <taxon>Micrococcales</taxon>
        <taxon>Microbacteriaceae</taxon>
        <taxon>Microcella</taxon>
    </lineage>
</organism>
<dbReference type="KEGG" id="malk:MalAC0309_1748"/>
<evidence type="ECO:0000256" key="3">
    <source>
        <dbReference type="ARBA" id="ARBA00022806"/>
    </source>
</evidence>
<dbReference type="SUPFAM" id="SSF52540">
    <property type="entry name" value="P-loop containing nucleoside triphosphate hydrolases"/>
    <property type="match status" value="1"/>
</dbReference>
<dbReference type="SUPFAM" id="SSF53098">
    <property type="entry name" value="Ribonuclease H-like"/>
    <property type="match status" value="1"/>
</dbReference>
<proteinExistence type="predicted"/>
<dbReference type="InterPro" id="IPR050534">
    <property type="entry name" value="Coronavir_polyprotein_1ab"/>
</dbReference>
<dbReference type="GO" id="GO:0005524">
    <property type="term" value="F:ATP binding"/>
    <property type="evidence" value="ECO:0007669"/>
    <property type="project" value="UniProtKB-KW"/>
</dbReference>
<dbReference type="CDD" id="cd18808">
    <property type="entry name" value="SF1_C_Upf1"/>
    <property type="match status" value="1"/>
</dbReference>
<evidence type="ECO:0000256" key="1">
    <source>
        <dbReference type="ARBA" id="ARBA00022741"/>
    </source>
</evidence>
<dbReference type="InterPro" id="IPR012337">
    <property type="entry name" value="RNaseH-like_sf"/>
</dbReference>
<evidence type="ECO:0000313" key="9">
    <source>
        <dbReference type="Proteomes" id="UP000218965"/>
    </source>
</evidence>
<evidence type="ECO:0000256" key="4">
    <source>
        <dbReference type="ARBA" id="ARBA00022840"/>
    </source>
</evidence>
<evidence type="ECO:0000259" key="7">
    <source>
        <dbReference type="Pfam" id="PF13482"/>
    </source>
</evidence>
<dbReference type="InterPro" id="IPR038720">
    <property type="entry name" value="YprB_RNase_H-like_dom"/>
</dbReference>
<dbReference type="Gene3D" id="3.40.50.300">
    <property type="entry name" value="P-loop containing nucleotide triphosphate hydrolases"/>
    <property type="match status" value="2"/>
</dbReference>
<evidence type="ECO:0000259" key="6">
    <source>
        <dbReference type="Pfam" id="PF13087"/>
    </source>
</evidence>
<evidence type="ECO:0000256" key="2">
    <source>
        <dbReference type="ARBA" id="ARBA00022801"/>
    </source>
</evidence>
<dbReference type="AlphaFoldDB" id="A0A0U5B9V5"/>